<evidence type="ECO:0000259" key="5">
    <source>
        <dbReference type="Pfam" id="PF00535"/>
    </source>
</evidence>
<comment type="similarity">
    <text evidence="1">Belongs to the glycosyltransferase 2 family.</text>
</comment>
<dbReference type="SUPFAM" id="SSF53448">
    <property type="entry name" value="Nucleotide-diphospho-sugar transferases"/>
    <property type="match status" value="1"/>
</dbReference>
<feature type="domain" description="Glycosyltransferase 2-like" evidence="5">
    <location>
        <begin position="44"/>
        <end position="207"/>
    </location>
</feature>
<dbReference type="STRING" id="320787.CA2015_3160"/>
<evidence type="ECO:0000256" key="2">
    <source>
        <dbReference type="ARBA" id="ARBA00022676"/>
    </source>
</evidence>
<evidence type="ECO:0000313" key="6">
    <source>
        <dbReference type="EMBL" id="AKP52558.1"/>
    </source>
</evidence>
<dbReference type="AlphaFoldDB" id="A0A0H4PI55"/>
<dbReference type="KEGG" id="camu:CA2015_3160"/>
<protein>
    <submittedName>
        <fullName evidence="6">Putative transmembrane glycosyltransferase</fullName>
    </submittedName>
</protein>
<dbReference type="RefSeq" id="WP_169786490.1">
    <property type="nucleotide sequence ID" value="NZ_CP012040.1"/>
</dbReference>
<dbReference type="InterPro" id="IPR029044">
    <property type="entry name" value="Nucleotide-diphossugar_trans"/>
</dbReference>
<keyword evidence="4 6" id="KW-0812">Transmembrane</keyword>
<dbReference type="InterPro" id="IPR001173">
    <property type="entry name" value="Glyco_trans_2-like"/>
</dbReference>
<evidence type="ECO:0000313" key="7">
    <source>
        <dbReference type="Proteomes" id="UP000036520"/>
    </source>
</evidence>
<proteinExistence type="inferred from homology"/>
<name>A0A0H4PI55_9BACT</name>
<keyword evidence="7" id="KW-1185">Reference proteome</keyword>
<dbReference type="Pfam" id="PF00535">
    <property type="entry name" value="Glycos_transf_2"/>
    <property type="match status" value="1"/>
</dbReference>
<keyword evidence="4" id="KW-1133">Transmembrane helix</keyword>
<feature type="transmembrane region" description="Helical" evidence="4">
    <location>
        <begin position="280"/>
        <end position="304"/>
    </location>
</feature>
<evidence type="ECO:0000256" key="4">
    <source>
        <dbReference type="SAM" id="Phobius"/>
    </source>
</evidence>
<dbReference type="PATRIC" id="fig|320787.5.peg.3451"/>
<keyword evidence="3 6" id="KW-0808">Transferase</keyword>
<reference evidence="6 7" key="1">
    <citation type="submission" date="2015-07" db="EMBL/GenBank/DDBJ databases">
        <authorList>
            <person name="Kim K.M."/>
        </authorList>
    </citation>
    <scope>NUCLEOTIDE SEQUENCE [LARGE SCALE GENOMIC DNA]</scope>
    <source>
        <strain evidence="6 7">KCTC 12363</strain>
    </source>
</reference>
<keyword evidence="2" id="KW-0328">Glycosyltransferase</keyword>
<evidence type="ECO:0000256" key="3">
    <source>
        <dbReference type="ARBA" id="ARBA00022679"/>
    </source>
</evidence>
<dbReference type="Gene3D" id="3.90.550.10">
    <property type="entry name" value="Spore Coat Polysaccharide Biosynthesis Protein SpsA, Chain A"/>
    <property type="match status" value="1"/>
</dbReference>
<feature type="transmembrane region" description="Helical" evidence="4">
    <location>
        <begin position="346"/>
        <end position="366"/>
    </location>
</feature>
<organism evidence="6 7">
    <name type="scientific">Cyclobacterium amurskyense</name>
    <dbReference type="NCBI Taxonomy" id="320787"/>
    <lineage>
        <taxon>Bacteria</taxon>
        <taxon>Pseudomonadati</taxon>
        <taxon>Bacteroidota</taxon>
        <taxon>Cytophagia</taxon>
        <taxon>Cytophagales</taxon>
        <taxon>Cyclobacteriaceae</taxon>
        <taxon>Cyclobacterium</taxon>
    </lineage>
</organism>
<sequence length="371" mass="42386">MLYFLFAVAYFWGLRYLIRVWDDQTRKLGPLETDDQSFLNQCTLLVPFRNEENNLSLLLPHFADTLPPLVNVTFIDDHSEDNGAEMVNRFIEKHNLINWQLIKSKGVGKKAALSTGIQASKSEIIVTTDADVRVNKAWLTHLTAPFQDSNIQLVAGPVMTISRNGVFSDFQQIEWASLILMTQASFAKGEPFMCSGANLAFRKQAFNAVAGYEGNAHILSGDDEFLLKKLSYTFGPSALDYLITPFSLVKTHALKTPKDWIRQRSRWASKWNAHKEQKHWLSAVMLAAFCFLLLTSIPLVFISWKFTLGMLVFWVLRFKIEKEVLGKVLDHYRVKSSNLSWFLAGWIYPLLVLCTLPFAIFGNYTWKGRKS</sequence>
<gene>
    <name evidence="6" type="ORF">CA2015_3160</name>
</gene>
<accession>A0A0H4PI55</accession>
<keyword evidence="4" id="KW-0472">Membrane</keyword>
<dbReference type="Proteomes" id="UP000036520">
    <property type="component" value="Chromosome"/>
</dbReference>
<dbReference type="PANTHER" id="PTHR43630">
    <property type="entry name" value="POLY-BETA-1,6-N-ACETYL-D-GLUCOSAMINE SYNTHASE"/>
    <property type="match status" value="1"/>
</dbReference>
<dbReference type="EMBL" id="CP012040">
    <property type="protein sequence ID" value="AKP52558.1"/>
    <property type="molecule type" value="Genomic_DNA"/>
</dbReference>
<dbReference type="GO" id="GO:0016757">
    <property type="term" value="F:glycosyltransferase activity"/>
    <property type="evidence" value="ECO:0007669"/>
    <property type="project" value="UniProtKB-KW"/>
</dbReference>
<dbReference type="PANTHER" id="PTHR43630:SF1">
    <property type="entry name" value="POLY-BETA-1,6-N-ACETYL-D-GLUCOSAMINE SYNTHASE"/>
    <property type="match status" value="1"/>
</dbReference>
<evidence type="ECO:0000256" key="1">
    <source>
        <dbReference type="ARBA" id="ARBA00006739"/>
    </source>
</evidence>